<dbReference type="PATRIC" id="fig|1303.76.peg.644"/>
<gene>
    <name evidence="1" type="ORF">SORDD05_00613</name>
</gene>
<dbReference type="Proteomes" id="UP000070541">
    <property type="component" value="Unassembled WGS sequence"/>
</dbReference>
<organism evidence="1 2">
    <name type="scientific">Streptococcus oralis</name>
    <dbReference type="NCBI Taxonomy" id="1303"/>
    <lineage>
        <taxon>Bacteria</taxon>
        <taxon>Bacillati</taxon>
        <taxon>Bacillota</taxon>
        <taxon>Bacilli</taxon>
        <taxon>Lactobacillales</taxon>
        <taxon>Streptococcaceae</taxon>
        <taxon>Streptococcus</taxon>
    </lineage>
</organism>
<evidence type="ECO:0000313" key="2">
    <source>
        <dbReference type="Proteomes" id="UP000070541"/>
    </source>
</evidence>
<comment type="caution">
    <text evidence="1">The sequence shown here is derived from an EMBL/GenBank/DDBJ whole genome shotgun (WGS) entry which is preliminary data.</text>
</comment>
<reference evidence="1 2" key="1">
    <citation type="submission" date="2016-01" db="EMBL/GenBank/DDBJ databases">
        <title>Highly variable Streptococcus oralis are common among viridans streptococci isolated from primates.</title>
        <authorList>
            <person name="Denapaite D."/>
            <person name="Rieger M."/>
            <person name="Koendgen S."/>
            <person name="Brueckner R."/>
            <person name="Ochigava I."/>
            <person name="Kappeler P."/>
            <person name="Maetz-Rensing K."/>
            <person name="Leendertz F."/>
            <person name="Hakenbeck R."/>
        </authorList>
    </citation>
    <scope>NUCLEOTIDE SEQUENCE [LARGE SCALE GENOMIC DNA]</scope>
    <source>
        <strain evidence="1 2">DD05</strain>
    </source>
</reference>
<accession>A0A139MB70</accession>
<proteinExistence type="predicted"/>
<dbReference type="RefSeq" id="WP_061417050.1">
    <property type="nucleotide sequence ID" value="NZ_KQ969037.1"/>
</dbReference>
<dbReference type="AlphaFoldDB" id="A0A139MB70"/>
<dbReference type="EMBL" id="LQOG01000019">
    <property type="protein sequence ID" value="KXT60873.1"/>
    <property type="molecule type" value="Genomic_DNA"/>
</dbReference>
<protein>
    <submittedName>
        <fullName evidence="1">Uncharacterized protein</fullName>
    </submittedName>
</protein>
<evidence type="ECO:0000313" key="1">
    <source>
        <dbReference type="EMBL" id="KXT60873.1"/>
    </source>
</evidence>
<name>A0A139MB70_STROR</name>
<sequence length="106" mass="13337">MIEYKDIEKIVYLIPERNFYDGVIDSKVAREYQAYIEFQSQKYNQTKRKDDWDELKRLNVEYERYLANEVDVKRKLLWFGLLRRSKEDMEEECLKLIERFHLERWF</sequence>